<organism evidence="1 2">
    <name type="scientific">Enterococcus wangshanyuanii</name>
    <dbReference type="NCBI Taxonomy" id="2005703"/>
    <lineage>
        <taxon>Bacteria</taxon>
        <taxon>Bacillati</taxon>
        <taxon>Bacillota</taxon>
        <taxon>Bacilli</taxon>
        <taxon>Lactobacillales</taxon>
        <taxon>Enterococcaceae</taxon>
        <taxon>Enterococcus</taxon>
    </lineage>
</organism>
<dbReference type="EMBL" id="BMKI01000024">
    <property type="protein sequence ID" value="GGD05527.1"/>
    <property type="molecule type" value="Genomic_DNA"/>
</dbReference>
<protein>
    <submittedName>
        <fullName evidence="1">Uncharacterized protein</fullName>
    </submittedName>
</protein>
<gene>
    <name evidence="1" type="ORF">GCM10011573_38700</name>
</gene>
<reference evidence="2" key="1">
    <citation type="journal article" date="2019" name="Int. J. Syst. Evol. Microbiol.">
        <title>The Global Catalogue of Microorganisms (GCM) 10K type strain sequencing project: providing services to taxonomists for standard genome sequencing and annotation.</title>
        <authorList>
            <consortium name="The Broad Institute Genomics Platform"/>
            <consortium name="The Broad Institute Genome Sequencing Center for Infectious Disease"/>
            <person name="Wu L."/>
            <person name="Ma J."/>
        </authorList>
    </citation>
    <scope>NUCLEOTIDE SEQUENCE [LARGE SCALE GENOMIC DNA]</scope>
    <source>
        <strain evidence="2">CGMCC 1.15942</strain>
    </source>
</reference>
<comment type="caution">
    <text evidence="1">The sequence shown here is derived from an EMBL/GenBank/DDBJ whole genome shotgun (WGS) entry which is preliminary data.</text>
</comment>
<keyword evidence="2" id="KW-1185">Reference proteome</keyword>
<evidence type="ECO:0000313" key="1">
    <source>
        <dbReference type="EMBL" id="GGD05527.1"/>
    </source>
</evidence>
<evidence type="ECO:0000313" key="2">
    <source>
        <dbReference type="Proteomes" id="UP000630615"/>
    </source>
</evidence>
<accession>A0ABQ1PWI7</accession>
<dbReference type="Proteomes" id="UP000630615">
    <property type="component" value="Unassembled WGS sequence"/>
</dbReference>
<sequence>MIANKHISINVIVNVSMIVINFDNVIIHYINKNVKPQNYFFKKIVYGGVLFCRNVVKLLL</sequence>
<name>A0ABQ1PWI7_9ENTE</name>
<proteinExistence type="predicted"/>